<protein>
    <submittedName>
        <fullName evidence="9">Serine/threonine protein kinase</fullName>
    </submittedName>
</protein>
<feature type="region of interest" description="Disordered" evidence="6">
    <location>
        <begin position="742"/>
        <end position="773"/>
    </location>
</feature>
<feature type="compositionally biased region" description="Low complexity" evidence="6">
    <location>
        <begin position="756"/>
        <end position="773"/>
    </location>
</feature>
<dbReference type="AlphaFoldDB" id="A0A1I3XS56"/>
<evidence type="ECO:0000256" key="2">
    <source>
        <dbReference type="ARBA" id="ARBA00022679"/>
    </source>
</evidence>
<dbReference type="PANTHER" id="PTHR24351">
    <property type="entry name" value="RIBOSOMAL PROTEIN S6 KINASE"/>
    <property type="match status" value="1"/>
</dbReference>
<feature type="domain" description="Protein kinase" evidence="8">
    <location>
        <begin position="1"/>
        <end position="294"/>
    </location>
</feature>
<proteinExistence type="predicted"/>
<evidence type="ECO:0000313" key="10">
    <source>
        <dbReference type="Proteomes" id="UP000198928"/>
    </source>
</evidence>
<evidence type="ECO:0000256" key="1">
    <source>
        <dbReference type="ARBA" id="ARBA00022527"/>
    </source>
</evidence>
<dbReference type="InterPro" id="IPR008266">
    <property type="entry name" value="Tyr_kinase_AS"/>
</dbReference>
<name>A0A1I3XS56_9ACTN</name>
<dbReference type="SUPFAM" id="SSF56112">
    <property type="entry name" value="Protein kinase-like (PK-like)"/>
    <property type="match status" value="1"/>
</dbReference>
<keyword evidence="5" id="KW-0067">ATP-binding</keyword>
<keyword evidence="4 9" id="KW-0418">Kinase</keyword>
<dbReference type="PROSITE" id="PS50011">
    <property type="entry name" value="PROTEIN_KINASE_DOM"/>
    <property type="match status" value="1"/>
</dbReference>
<evidence type="ECO:0000256" key="3">
    <source>
        <dbReference type="ARBA" id="ARBA00022741"/>
    </source>
</evidence>
<accession>A0A1I3XS56</accession>
<dbReference type="Proteomes" id="UP000198928">
    <property type="component" value="Unassembled WGS sequence"/>
</dbReference>
<keyword evidence="7" id="KW-1133">Transmembrane helix</keyword>
<keyword evidence="2" id="KW-0808">Transferase</keyword>
<dbReference type="Gene3D" id="1.10.510.10">
    <property type="entry name" value="Transferase(Phosphotransferase) domain 1"/>
    <property type="match status" value="1"/>
</dbReference>
<dbReference type="Pfam" id="PF00069">
    <property type="entry name" value="Pkinase"/>
    <property type="match status" value="1"/>
</dbReference>
<keyword evidence="3" id="KW-0547">Nucleotide-binding</keyword>
<feature type="transmembrane region" description="Helical" evidence="7">
    <location>
        <begin position="602"/>
        <end position="623"/>
    </location>
</feature>
<sequence>MSTTLPTDFLPPESGGVTDARLVETREVTAAVPPGLARRFVLLRVLREAEAASQAVVLRVRDLESETPDVPLVLKWYHRMHAPDREVSRVLREEEGPHLERVLETGKSDGHPYQLCRSHGESHLGDHQRQHPGAAPARRLVRFVRQLHAAVSFLHEHEIVHRDITPDNIMVEARADTAEIVLIDFGAAVHRPDDEVRRFDWRGKPLYLAPEAGSRLQSVSEAMDWWSVGMVTAQLALGRHPMDEREDEAVLNALATRDPDLSGIGDRRVRMLCEGLLTRDPEHRWGAVEVADWLAGGSPATAPRGFGDPSAPRPEPAIRPFAFAGEEFTRREDLARALDHYHEAARRMLAEPESRAALARWLGQFETTRAHDSGRSTLAALREGLAAGPPAPELVVRLINWLGPRLEATCWGMPMTARGIRELSALAQQGDSGALELVEHLRGHPEILTALAERPFGQGLDAVAERWPAHRRRWPHLVREIRRNQDIARLRGVRHVLTQTAALDARLLELAREPDRTATRLATETLTLRDGLPAAVPWFHWLLTVPDDPLRLLAAQLLAPSAVREANVRHARFLEEEAERLMAEDQDGVIAVMRRLDRLPTLGWALMGATVLTAPWCFLIGLADVLGRAPQEAVVIGWLLALPGTAAVFAAELLTATYIGPPAYHPRRSLAGLLIRTAERPATAALGGWRARLLAALCLVALFLLGFEALTAVPWLWPAVTVAALAGWSLYRCHRWRVERRERRSRATPGPRTPGRRGTAGTAHTTRTTGADI</sequence>
<dbReference type="EMBL" id="FOSG01000004">
    <property type="protein sequence ID" value="SFK21881.1"/>
    <property type="molecule type" value="Genomic_DNA"/>
</dbReference>
<keyword evidence="7" id="KW-0812">Transmembrane</keyword>
<evidence type="ECO:0000256" key="7">
    <source>
        <dbReference type="SAM" id="Phobius"/>
    </source>
</evidence>
<evidence type="ECO:0000256" key="4">
    <source>
        <dbReference type="ARBA" id="ARBA00022777"/>
    </source>
</evidence>
<dbReference type="InterPro" id="IPR011009">
    <property type="entry name" value="Kinase-like_dom_sf"/>
</dbReference>
<evidence type="ECO:0000256" key="5">
    <source>
        <dbReference type="ARBA" id="ARBA00022840"/>
    </source>
</evidence>
<keyword evidence="7" id="KW-0472">Membrane</keyword>
<dbReference type="PROSITE" id="PS00109">
    <property type="entry name" value="PROTEIN_KINASE_TYR"/>
    <property type="match status" value="1"/>
</dbReference>
<keyword evidence="10" id="KW-1185">Reference proteome</keyword>
<dbReference type="SMART" id="SM00220">
    <property type="entry name" value="S_TKc"/>
    <property type="match status" value="1"/>
</dbReference>
<organism evidence="9 10">
    <name type="scientific">Streptomyces pini</name>
    <dbReference type="NCBI Taxonomy" id="1520580"/>
    <lineage>
        <taxon>Bacteria</taxon>
        <taxon>Bacillati</taxon>
        <taxon>Actinomycetota</taxon>
        <taxon>Actinomycetes</taxon>
        <taxon>Kitasatosporales</taxon>
        <taxon>Streptomycetaceae</taxon>
        <taxon>Streptomyces</taxon>
    </lineage>
</organism>
<dbReference type="GO" id="GO:0005524">
    <property type="term" value="F:ATP binding"/>
    <property type="evidence" value="ECO:0007669"/>
    <property type="project" value="UniProtKB-KW"/>
</dbReference>
<evidence type="ECO:0000256" key="6">
    <source>
        <dbReference type="SAM" id="MobiDB-lite"/>
    </source>
</evidence>
<dbReference type="RefSeq" id="WP_175540925.1">
    <property type="nucleotide sequence ID" value="NZ_FOSG01000004.1"/>
</dbReference>
<gene>
    <name evidence="9" type="ORF">SAMN05192584_104290</name>
</gene>
<dbReference type="InterPro" id="IPR000719">
    <property type="entry name" value="Prot_kinase_dom"/>
</dbReference>
<evidence type="ECO:0000313" key="9">
    <source>
        <dbReference type="EMBL" id="SFK21881.1"/>
    </source>
</evidence>
<reference evidence="10" key="1">
    <citation type="submission" date="2016-10" db="EMBL/GenBank/DDBJ databases">
        <authorList>
            <person name="Varghese N."/>
            <person name="Submissions S."/>
        </authorList>
    </citation>
    <scope>NUCLEOTIDE SEQUENCE [LARGE SCALE GENOMIC DNA]</scope>
    <source>
        <strain evidence="10">PL19</strain>
    </source>
</reference>
<evidence type="ECO:0000259" key="8">
    <source>
        <dbReference type="PROSITE" id="PS50011"/>
    </source>
</evidence>
<dbReference type="GO" id="GO:0004674">
    <property type="term" value="F:protein serine/threonine kinase activity"/>
    <property type="evidence" value="ECO:0007669"/>
    <property type="project" value="UniProtKB-KW"/>
</dbReference>
<feature type="transmembrane region" description="Helical" evidence="7">
    <location>
        <begin position="713"/>
        <end position="731"/>
    </location>
</feature>
<keyword evidence="1 9" id="KW-0723">Serine/threonine-protein kinase</keyword>
<feature type="transmembrane region" description="Helical" evidence="7">
    <location>
        <begin position="635"/>
        <end position="659"/>
    </location>
</feature>